<evidence type="ECO:0000313" key="2">
    <source>
        <dbReference type="WBParaSite" id="JU765_v2.g5987.t1"/>
    </source>
</evidence>
<proteinExistence type="predicted"/>
<evidence type="ECO:0000313" key="1">
    <source>
        <dbReference type="Proteomes" id="UP000887576"/>
    </source>
</evidence>
<reference evidence="2" key="1">
    <citation type="submission" date="2022-11" db="UniProtKB">
        <authorList>
            <consortium name="WormBaseParasite"/>
        </authorList>
    </citation>
    <scope>IDENTIFICATION</scope>
</reference>
<organism evidence="1 2">
    <name type="scientific">Panagrolaimus sp. JU765</name>
    <dbReference type="NCBI Taxonomy" id="591449"/>
    <lineage>
        <taxon>Eukaryota</taxon>
        <taxon>Metazoa</taxon>
        <taxon>Ecdysozoa</taxon>
        <taxon>Nematoda</taxon>
        <taxon>Chromadorea</taxon>
        <taxon>Rhabditida</taxon>
        <taxon>Tylenchina</taxon>
        <taxon>Panagrolaimomorpha</taxon>
        <taxon>Panagrolaimoidea</taxon>
        <taxon>Panagrolaimidae</taxon>
        <taxon>Panagrolaimus</taxon>
    </lineage>
</organism>
<name>A0AC34REB0_9BILA</name>
<protein>
    <submittedName>
        <fullName evidence="2">Uncharacterized protein</fullName>
    </submittedName>
</protein>
<dbReference type="Proteomes" id="UP000887576">
    <property type="component" value="Unplaced"/>
</dbReference>
<sequence>MSISSRSQTVNRRISSSCSSIFWVIFVVIVIILCTFALNYSEASDAGLSEADKKAVLKSKTQRLEGHSNANASAELRSDRFTNPDDLALFPTRPLKNYVVWISRDSWNNYRRFKAETCRNDSEESPNFASDDFLVSGFFEWEASNFHYQLRTLLFPETYKELEPLVGTGVFDQLDKRLFNFPMESLCKKHTDLSQQETQTSEESLFEDNLINRLLNVFEDDFSPSY</sequence>
<accession>A0AC34REB0</accession>
<dbReference type="WBParaSite" id="JU765_v2.g5987.t1">
    <property type="protein sequence ID" value="JU765_v2.g5987.t1"/>
    <property type="gene ID" value="JU765_v2.g5987"/>
</dbReference>